<reference evidence="2" key="2">
    <citation type="submission" date="2013-09" db="EMBL/GenBank/DDBJ databases">
        <authorList>
            <person name="Wang G."/>
            <person name="Yang Y."/>
            <person name="Su Y."/>
        </authorList>
    </citation>
    <scope>NUCLEOTIDE SEQUENCE</scope>
    <source>
        <strain evidence="2">ATCC 39006</strain>
    </source>
</reference>
<dbReference type="PANTHER" id="PTHR30632">
    <property type="entry name" value="MOLYBDATE-BINDING PERIPLASMIC PROTEIN"/>
    <property type="match status" value="1"/>
</dbReference>
<reference evidence="1 4" key="3">
    <citation type="submission" date="2017-11" db="EMBL/GenBank/DDBJ databases">
        <title>Complete genome sequence of Serratia sp. ATCC 39006 LacA.</title>
        <authorList>
            <person name="Hampton H.G."/>
            <person name="Jackson S.A."/>
            <person name="Jauregui R."/>
            <person name="Poulter G.T.M."/>
            <person name="Salmond G.P.C."/>
            <person name="Fineran P.C."/>
        </authorList>
    </citation>
    <scope>NUCLEOTIDE SEQUENCE [LARGE SCALE GENOMIC DNA]</scope>
    <source>
        <strain evidence="1 4">ATCC 39006</strain>
    </source>
</reference>
<dbReference type="STRING" id="104623.Ser39006_03449"/>
<dbReference type="Proteomes" id="UP000017700">
    <property type="component" value="Chromosome"/>
</dbReference>
<gene>
    <name evidence="1" type="ORF">CWC46_10095</name>
    <name evidence="2" type="ORF">Ser39006_010100</name>
</gene>
<dbReference type="NCBIfam" id="NF002916">
    <property type="entry name" value="PRK03537.1-2"/>
    <property type="match status" value="1"/>
</dbReference>
<evidence type="ECO:0000313" key="2">
    <source>
        <dbReference type="EMBL" id="AUH04441.1"/>
    </source>
</evidence>
<dbReference type="GO" id="GO:0015689">
    <property type="term" value="P:molybdate ion transport"/>
    <property type="evidence" value="ECO:0007669"/>
    <property type="project" value="TreeGrafter"/>
</dbReference>
<dbReference type="InterPro" id="IPR050682">
    <property type="entry name" value="ModA/WtpA"/>
</dbReference>
<evidence type="ECO:0000313" key="3">
    <source>
        <dbReference type="Proteomes" id="UP000017700"/>
    </source>
</evidence>
<protein>
    <submittedName>
        <fullName evidence="2">Molybdate ABC transporter substrate-binding protein</fullName>
    </submittedName>
</protein>
<reference evidence="2 3" key="1">
    <citation type="journal article" date="2013" name="Genome Announc.">
        <title>Draft genome sequence of Serratia sp. strain ATCC 39006, a model bacterium for analysis of the biosynthesis and regulation of prodigiosin, a carbapenem, and gas vesicles.</title>
        <authorList>
            <person name="Fineran P.C."/>
            <person name="Iglesias Cans M.C."/>
            <person name="Ramsay J.P."/>
            <person name="Wilf N.M."/>
            <person name="Cossyleon D."/>
            <person name="McNeil M.B."/>
            <person name="Williamson N.R."/>
            <person name="Monson R.E."/>
            <person name="Becher S.A."/>
            <person name="Stanton J.A."/>
            <person name="Brugger K."/>
            <person name="Brown S.D."/>
            <person name="Salmond G.P."/>
        </authorList>
    </citation>
    <scope>NUCLEOTIDE SEQUENCE [LARGE SCALE GENOMIC DNA]</scope>
    <source>
        <strain evidence="2">ATCC 39006</strain>
        <strain evidence="3">ATCC 39006 / SC 11482</strain>
    </source>
</reference>
<dbReference type="EMBL" id="CP025085">
    <property type="protein sequence ID" value="AUH00122.1"/>
    <property type="molecule type" value="Genomic_DNA"/>
</dbReference>
<dbReference type="AlphaFoldDB" id="A0A2I5TIQ7"/>
<dbReference type="OrthoDB" id="516817at2"/>
<dbReference type="Pfam" id="PF13531">
    <property type="entry name" value="SBP_bac_11"/>
    <property type="match status" value="1"/>
</dbReference>
<organism evidence="2 3">
    <name type="scientific">Serratia sp. (strain ATCC 39006)</name>
    <name type="common">Prodigiosinella confusarubida</name>
    <dbReference type="NCBI Taxonomy" id="104623"/>
    <lineage>
        <taxon>Bacteria</taxon>
        <taxon>Pseudomonadati</taxon>
        <taxon>Pseudomonadota</taxon>
        <taxon>Gammaproteobacteria</taxon>
        <taxon>Enterobacterales</taxon>
        <taxon>Pectobacteriaceae</taxon>
        <taxon>Prodigiosinella</taxon>
    </lineage>
</organism>
<sequence>MNRALRVFAAGSLRQPFSVLLKTFTQRYGVETEPTFGPAGLLCQQLMSGGVADLFASADCGHPLRLQSQGMTGKTARFATNQLCIVMRNDPALTGQDWLSTLLDSRFTLSTSTPGSDPGGDYAHQFFDRIECLHPGKGNLLRSRAKPLLGAGLTSLLPAGTIASANLILTGQSDIHIGYANYIPQMRRYPELHIVKLAAPYAVTAEYMLATLKPEQPEAVLLARYLLSETAQCCLAEYGFGMMM</sequence>
<evidence type="ECO:0000313" key="1">
    <source>
        <dbReference type="EMBL" id="AUH00122.1"/>
    </source>
</evidence>
<dbReference type="KEGG" id="sera:Ser39006_010100"/>
<reference evidence="2" key="4">
    <citation type="submission" date="2017-11" db="EMBL/GenBank/DDBJ databases">
        <title>Complete genome sequence of Serratia sp. ATCC 39006.</title>
        <authorList>
            <person name="Hampton H.G."/>
            <person name="Jackson S.A."/>
            <person name="Jauregui R."/>
            <person name="Poulter G.T.M."/>
            <person name="Salmond G.P.C."/>
            <person name="Fineran P.C."/>
        </authorList>
    </citation>
    <scope>NUCLEOTIDE SEQUENCE</scope>
    <source>
        <strain evidence="2">ATCC 39006</strain>
    </source>
</reference>
<dbReference type="Gene3D" id="3.40.190.10">
    <property type="entry name" value="Periplasmic binding protein-like II"/>
    <property type="match status" value="2"/>
</dbReference>
<dbReference type="EMBL" id="CP025084">
    <property type="protein sequence ID" value="AUH04441.1"/>
    <property type="molecule type" value="Genomic_DNA"/>
</dbReference>
<dbReference type="RefSeq" id="WP_021016711.1">
    <property type="nucleotide sequence ID" value="NZ_CP025084.1"/>
</dbReference>
<dbReference type="PANTHER" id="PTHR30632:SF0">
    <property type="entry name" value="SULFATE-BINDING PROTEIN"/>
    <property type="match status" value="1"/>
</dbReference>
<keyword evidence="3" id="KW-1185">Reference proteome</keyword>
<proteinExistence type="predicted"/>
<dbReference type="Proteomes" id="UP000233778">
    <property type="component" value="Chromosome"/>
</dbReference>
<evidence type="ECO:0000313" key="4">
    <source>
        <dbReference type="Proteomes" id="UP000233778"/>
    </source>
</evidence>
<accession>A0A2I5TIQ7</accession>
<dbReference type="SUPFAM" id="SSF53850">
    <property type="entry name" value="Periplasmic binding protein-like II"/>
    <property type="match status" value="1"/>
</dbReference>
<dbReference type="GO" id="GO:0030973">
    <property type="term" value="F:molybdate ion binding"/>
    <property type="evidence" value="ECO:0007669"/>
    <property type="project" value="TreeGrafter"/>
</dbReference>
<name>A0A2I5TIQ7_SERS3</name>
<dbReference type="KEGG" id="serq:CWC46_10095"/>